<sequence>MSASKNTKIDREFQEQLYTSIALLNMIHQPSEDFLTVFRRDMFAKSNKAAFFQVVHYLLTVLNPELVKEKLITWPTLNVISRENKFRNEVLQVLNELNSIYEDANLPTVMSSHLVAPGGYKIIYFMYRLSQLVLYKELKKDNEVLQRPRIGKNEELNETVHANFRKVIADINVETNREVEKFEKKFEFFNKEAKKTMSEYKTTNNQLKNMKEEIDQEKSKINNLLDEELVEKFKTLQQKSIVINKITDAYTECESFISQLTEHSENGQIVDLMNSVKALSVSLERTISELPTYTLHELEQYLDEVEKKKKELQELESCLKIEHDSLVKTMDISKAILKNIIADLEDE</sequence>
<dbReference type="EMBL" id="JABFTP020000124">
    <property type="protein sequence ID" value="KAL3280270.1"/>
    <property type="molecule type" value="Genomic_DNA"/>
</dbReference>
<evidence type="ECO:0000259" key="2">
    <source>
        <dbReference type="Pfam" id="PF14661"/>
    </source>
</evidence>
<organism evidence="3 4">
    <name type="scientific">Cryptolaemus montrouzieri</name>
    <dbReference type="NCBI Taxonomy" id="559131"/>
    <lineage>
        <taxon>Eukaryota</taxon>
        <taxon>Metazoa</taxon>
        <taxon>Ecdysozoa</taxon>
        <taxon>Arthropoda</taxon>
        <taxon>Hexapoda</taxon>
        <taxon>Insecta</taxon>
        <taxon>Pterygota</taxon>
        <taxon>Neoptera</taxon>
        <taxon>Endopterygota</taxon>
        <taxon>Coleoptera</taxon>
        <taxon>Polyphaga</taxon>
        <taxon>Cucujiformia</taxon>
        <taxon>Coccinelloidea</taxon>
        <taxon>Coccinellidae</taxon>
        <taxon>Scymninae</taxon>
        <taxon>Scymnini</taxon>
        <taxon>Cryptolaemus</taxon>
    </lineage>
</organism>
<keyword evidence="4" id="KW-1185">Reference proteome</keyword>
<proteinExistence type="predicted"/>
<protein>
    <recommendedName>
        <fullName evidence="2">HAUS augmin-like complex subunit 6 N-terminal domain-containing protein</fullName>
    </recommendedName>
</protein>
<feature type="coiled-coil region" evidence="1">
    <location>
        <begin position="295"/>
        <end position="322"/>
    </location>
</feature>
<dbReference type="Proteomes" id="UP001516400">
    <property type="component" value="Unassembled WGS sequence"/>
</dbReference>
<dbReference type="InterPro" id="IPR026797">
    <property type="entry name" value="HAUS_6"/>
</dbReference>
<gene>
    <name evidence="3" type="ORF">HHI36_017765</name>
</gene>
<dbReference type="PANTHER" id="PTHR16151:SF2">
    <property type="entry name" value="HAUS AUGMIN-LIKE COMPLEX SUBUNIT 6"/>
    <property type="match status" value="1"/>
</dbReference>
<feature type="domain" description="HAUS augmin-like complex subunit 6 N-terminal" evidence="2">
    <location>
        <begin position="17"/>
        <end position="239"/>
    </location>
</feature>
<feature type="coiled-coil region" evidence="1">
    <location>
        <begin position="172"/>
        <end position="227"/>
    </location>
</feature>
<keyword evidence="1" id="KW-0175">Coiled coil</keyword>
<comment type="caution">
    <text evidence="3">The sequence shown here is derived from an EMBL/GenBank/DDBJ whole genome shotgun (WGS) entry which is preliminary data.</text>
</comment>
<evidence type="ECO:0000313" key="4">
    <source>
        <dbReference type="Proteomes" id="UP001516400"/>
    </source>
</evidence>
<evidence type="ECO:0000256" key="1">
    <source>
        <dbReference type="SAM" id="Coils"/>
    </source>
</evidence>
<reference evidence="3 4" key="1">
    <citation type="journal article" date="2021" name="BMC Biol.">
        <title>Horizontally acquired antibacterial genes associated with adaptive radiation of ladybird beetles.</title>
        <authorList>
            <person name="Li H.S."/>
            <person name="Tang X.F."/>
            <person name="Huang Y.H."/>
            <person name="Xu Z.Y."/>
            <person name="Chen M.L."/>
            <person name="Du X.Y."/>
            <person name="Qiu B.Y."/>
            <person name="Chen P.T."/>
            <person name="Zhang W."/>
            <person name="Slipinski A."/>
            <person name="Escalona H.E."/>
            <person name="Waterhouse R.M."/>
            <person name="Zwick A."/>
            <person name="Pang H."/>
        </authorList>
    </citation>
    <scope>NUCLEOTIDE SEQUENCE [LARGE SCALE GENOMIC DNA]</scope>
    <source>
        <strain evidence="3">SYSU2018</strain>
    </source>
</reference>
<dbReference type="PANTHER" id="PTHR16151">
    <property type="entry name" value="HAUS AUGMIN-LIKE COMPLEX SUBUNIT 6"/>
    <property type="match status" value="1"/>
</dbReference>
<dbReference type="Pfam" id="PF14661">
    <property type="entry name" value="HAUS6_N"/>
    <property type="match status" value="1"/>
</dbReference>
<evidence type="ECO:0000313" key="3">
    <source>
        <dbReference type="EMBL" id="KAL3280270.1"/>
    </source>
</evidence>
<name>A0ABD2NNV0_9CUCU</name>
<dbReference type="InterPro" id="IPR028163">
    <property type="entry name" value="HAUS_6_N"/>
</dbReference>
<dbReference type="AlphaFoldDB" id="A0ABD2NNV0"/>
<accession>A0ABD2NNV0</accession>